<proteinExistence type="predicted"/>
<sequence length="56" mass="6481">MIQTQITETIHEEQGLILNPHILEPVNCLRVWVLKTKSSQSHFSYFLLEESAGKRS</sequence>
<dbReference type="EMBL" id="OZ019898">
    <property type="protein sequence ID" value="CAK9229666.1"/>
    <property type="molecule type" value="Genomic_DNA"/>
</dbReference>
<evidence type="ECO:0000313" key="1">
    <source>
        <dbReference type="EMBL" id="CAK9229666.1"/>
    </source>
</evidence>
<gene>
    <name evidence="1" type="ORF">CSSPTR1EN2_LOCUS19847</name>
</gene>
<keyword evidence="2" id="KW-1185">Reference proteome</keyword>
<reference evidence="1" key="1">
    <citation type="submission" date="2024-02" db="EMBL/GenBank/DDBJ databases">
        <authorList>
            <consortium name="ELIXIR-Norway"/>
            <consortium name="Elixir Norway"/>
        </authorList>
    </citation>
    <scope>NUCLEOTIDE SEQUENCE</scope>
</reference>
<organism evidence="1 2">
    <name type="scientific">Sphagnum troendelagicum</name>
    <dbReference type="NCBI Taxonomy" id="128251"/>
    <lineage>
        <taxon>Eukaryota</taxon>
        <taxon>Viridiplantae</taxon>
        <taxon>Streptophyta</taxon>
        <taxon>Embryophyta</taxon>
        <taxon>Bryophyta</taxon>
        <taxon>Sphagnophytina</taxon>
        <taxon>Sphagnopsida</taxon>
        <taxon>Sphagnales</taxon>
        <taxon>Sphagnaceae</taxon>
        <taxon>Sphagnum</taxon>
    </lineage>
</organism>
<protein>
    <submittedName>
        <fullName evidence="1">Uncharacterized protein</fullName>
    </submittedName>
</protein>
<accession>A0ABP0UXM4</accession>
<evidence type="ECO:0000313" key="2">
    <source>
        <dbReference type="Proteomes" id="UP001497512"/>
    </source>
</evidence>
<name>A0ABP0UXM4_9BRYO</name>
<dbReference type="Proteomes" id="UP001497512">
    <property type="component" value="Chromosome 6"/>
</dbReference>